<accession>A0A3D8P2J5</accession>
<gene>
    <name evidence="1" type="ORF">DXX99_06970</name>
</gene>
<dbReference type="AlphaFoldDB" id="A0A3D8P2J5"/>
<keyword evidence="2" id="KW-1185">Reference proteome</keyword>
<comment type="caution">
    <text evidence="1">The sequence shown here is derived from an EMBL/GenBank/DDBJ whole genome shotgun (WGS) entry which is preliminary data.</text>
</comment>
<evidence type="ECO:0000313" key="1">
    <source>
        <dbReference type="EMBL" id="RDV82490.1"/>
    </source>
</evidence>
<name>A0A3D8P2J5_9THEO</name>
<evidence type="ECO:0000313" key="2">
    <source>
        <dbReference type="Proteomes" id="UP000256329"/>
    </source>
</evidence>
<protein>
    <submittedName>
        <fullName evidence="1">Uncharacterized protein</fullName>
    </submittedName>
</protein>
<dbReference type="EMBL" id="QSLN01000009">
    <property type="protein sequence ID" value="RDV82490.1"/>
    <property type="molecule type" value="Genomic_DNA"/>
</dbReference>
<proteinExistence type="predicted"/>
<organism evidence="1 2">
    <name type="scientific">Ammonifex thiophilus</name>
    <dbReference type="NCBI Taxonomy" id="444093"/>
    <lineage>
        <taxon>Bacteria</taxon>
        <taxon>Bacillati</taxon>
        <taxon>Bacillota</taxon>
        <taxon>Clostridia</taxon>
        <taxon>Thermoanaerobacterales</taxon>
        <taxon>Thermoanaerobacteraceae</taxon>
        <taxon>Ammonifex</taxon>
    </lineage>
</organism>
<sequence>MVAGSNPARGAKKLDQACVLAQAFLVSGMAQLCFKSFLRLKGSVFSIRIFSAEEGEEAAEVETGPLKW</sequence>
<dbReference type="Proteomes" id="UP000256329">
    <property type="component" value="Unassembled WGS sequence"/>
</dbReference>
<reference evidence="1 2" key="1">
    <citation type="submission" date="2018-08" db="EMBL/GenBank/DDBJ databases">
        <title>Form III RuBisCO-mediated autotrophy in Thermodesulfobium bacteria.</title>
        <authorList>
            <person name="Toshchakov S.V."/>
            <person name="Kublanov I.V."/>
            <person name="Frolov E."/>
            <person name="Bonch-Osmolovskaya E.A."/>
            <person name="Tourova T.P."/>
            <person name="Chernych N.A."/>
            <person name="Lebedinsky A.V."/>
        </authorList>
    </citation>
    <scope>NUCLEOTIDE SEQUENCE [LARGE SCALE GENOMIC DNA]</scope>
    <source>
        <strain evidence="1 2">SR</strain>
    </source>
</reference>